<dbReference type="AlphaFoldDB" id="Q2GFK1"/>
<organism evidence="1 2">
    <name type="scientific">Ehrlichia chaffeensis (strain ATCC CRL-10679 / Arkansas)</name>
    <dbReference type="NCBI Taxonomy" id="205920"/>
    <lineage>
        <taxon>Bacteria</taxon>
        <taxon>Pseudomonadati</taxon>
        <taxon>Pseudomonadota</taxon>
        <taxon>Alphaproteobacteria</taxon>
        <taxon>Rickettsiales</taxon>
        <taxon>Anaplasmataceae</taxon>
        <taxon>Ehrlichia</taxon>
    </lineage>
</organism>
<dbReference type="KEGG" id="ech:ECH_0995"/>
<dbReference type="EMBL" id="CP000236">
    <property type="protein sequence ID" value="ABD44602.1"/>
    <property type="molecule type" value="Genomic_DNA"/>
</dbReference>
<evidence type="ECO:0000313" key="1">
    <source>
        <dbReference type="EMBL" id="ABD44602.1"/>
    </source>
</evidence>
<accession>Q2GFK1</accession>
<reference evidence="1 2" key="1">
    <citation type="journal article" date="2006" name="PLoS Genet.">
        <title>Comparative genomics of emerging human ehrlichiosis agents.</title>
        <authorList>
            <person name="Dunning Hotopp J.C."/>
            <person name="Lin M."/>
            <person name="Madupu R."/>
            <person name="Crabtree J."/>
            <person name="Angiuoli S.V."/>
            <person name="Eisen J.A."/>
            <person name="Seshadri R."/>
            <person name="Ren Q."/>
            <person name="Wu M."/>
            <person name="Utterback T.R."/>
            <person name="Smith S."/>
            <person name="Lewis M."/>
            <person name="Khouri H."/>
            <person name="Zhang C."/>
            <person name="Niu H."/>
            <person name="Lin Q."/>
            <person name="Ohashi N."/>
            <person name="Zhi N."/>
            <person name="Nelson W."/>
            <person name="Brinkac L.M."/>
            <person name="Dodson R.J."/>
            <person name="Rosovitz M.J."/>
            <person name="Sundaram J."/>
            <person name="Daugherty S.C."/>
            <person name="Davidsen T."/>
            <person name="Durkin A.S."/>
            <person name="Gwinn M."/>
            <person name="Haft D.H."/>
            <person name="Selengut J.D."/>
            <person name="Sullivan S.A."/>
            <person name="Zafar N."/>
            <person name="Zhou L."/>
            <person name="Benahmed F."/>
            <person name="Forberger H."/>
            <person name="Halpin R."/>
            <person name="Mulligan S."/>
            <person name="Robinson J."/>
            <person name="White O."/>
            <person name="Rikihisa Y."/>
            <person name="Tettelin H."/>
        </authorList>
    </citation>
    <scope>NUCLEOTIDE SEQUENCE [LARGE SCALE GENOMIC DNA]</scope>
    <source>
        <strain evidence="2">ATCC CRL-10679 / Arkansas</strain>
    </source>
</reference>
<dbReference type="Proteomes" id="UP000008320">
    <property type="component" value="Chromosome"/>
</dbReference>
<sequence length="41" mass="4625">MDKHILNVINTVLEKLISNGKLSTPSIYLVNLVYMATHLLN</sequence>
<keyword evidence="2" id="KW-1185">Reference proteome</keyword>
<gene>
    <name evidence="1" type="ordered locus">ECH_0995</name>
</gene>
<evidence type="ECO:0000313" key="2">
    <source>
        <dbReference type="Proteomes" id="UP000008320"/>
    </source>
</evidence>
<dbReference type="HOGENOM" id="CLU_3269346_0_0_5"/>
<protein>
    <submittedName>
        <fullName evidence="1">Uncharacterized protein</fullName>
    </submittedName>
</protein>
<proteinExistence type="predicted"/>
<name>Q2GFK1_EHRCR</name>